<proteinExistence type="inferred from homology"/>
<comment type="function">
    <text evidence="6">Catalyzes the dehydration of the S-form of NAD(P)HX at the expense of ADP, which is converted to AMP. Together with NAD(P)HX epimerase, which catalyzes the epimerization of the S- and R-forms, the enzyme allows the repair of both epimers of NAD(P)HX, a damaged form of NAD(P)H that is a result of enzymatic or heat-dependent hydration.</text>
</comment>
<dbReference type="GO" id="GO:0005524">
    <property type="term" value="F:ATP binding"/>
    <property type="evidence" value="ECO:0007669"/>
    <property type="project" value="UniProtKB-KW"/>
</dbReference>
<dbReference type="EMBL" id="AXCZ01000092">
    <property type="protein sequence ID" value="KGM12707.1"/>
    <property type="molecule type" value="Genomic_DNA"/>
</dbReference>
<keyword evidence="9" id="KW-1185">Reference proteome</keyword>
<keyword evidence="8" id="KW-0418">Kinase</keyword>
<comment type="caution">
    <text evidence="8">The sequence shown here is derived from an EMBL/GenBank/DDBJ whole genome shotgun (WGS) entry which is preliminary data.</text>
</comment>
<keyword evidence="1 6" id="KW-0547">Nucleotide-binding</keyword>
<feature type="domain" description="YjeF C-terminal" evidence="7">
    <location>
        <begin position="25"/>
        <end position="302"/>
    </location>
</feature>
<protein>
    <recommendedName>
        <fullName evidence="6">ADP-dependent (S)-NAD(P)H-hydrate dehydratase</fullName>
        <ecNumber evidence="6">4.2.1.136</ecNumber>
    </recommendedName>
    <alternativeName>
        <fullName evidence="6">ADP-dependent NAD(P)HX dehydratase</fullName>
    </alternativeName>
</protein>
<comment type="cofactor">
    <cofactor evidence="6">
        <name>Mg(2+)</name>
        <dbReference type="ChEBI" id="CHEBI:18420"/>
    </cofactor>
</comment>
<feature type="binding site" evidence="6">
    <location>
        <position position="113"/>
    </location>
    <ligand>
        <name>(6S)-NADPHX</name>
        <dbReference type="ChEBI" id="CHEBI:64076"/>
    </ligand>
</feature>
<reference evidence="8 9" key="1">
    <citation type="submission" date="2013-08" db="EMBL/GenBank/DDBJ databases">
        <title>Genome sequencing of Cellulomonas bogoriensis 69B4.</title>
        <authorList>
            <person name="Chen F."/>
            <person name="Li Y."/>
            <person name="Wang G."/>
        </authorList>
    </citation>
    <scope>NUCLEOTIDE SEQUENCE [LARGE SCALE GENOMIC DNA]</scope>
    <source>
        <strain evidence="8 9">69B4</strain>
    </source>
</reference>
<feature type="binding site" evidence="6">
    <location>
        <position position="235"/>
    </location>
    <ligand>
        <name>AMP</name>
        <dbReference type="ChEBI" id="CHEBI:456215"/>
    </ligand>
</feature>
<dbReference type="HAMAP" id="MF_01965">
    <property type="entry name" value="NADHX_dehydratase"/>
    <property type="match status" value="1"/>
</dbReference>
<keyword evidence="8" id="KW-0808">Transferase</keyword>
<dbReference type="GO" id="GO:0046496">
    <property type="term" value="P:nicotinamide nucleotide metabolic process"/>
    <property type="evidence" value="ECO:0007669"/>
    <property type="project" value="UniProtKB-UniRule"/>
</dbReference>
<dbReference type="PROSITE" id="PS01050">
    <property type="entry name" value="YJEF_C_2"/>
    <property type="match status" value="1"/>
</dbReference>
<comment type="catalytic activity">
    <reaction evidence="6">
        <text>(6S)-NADPHX + ADP = AMP + phosphate + NADPH + H(+)</text>
        <dbReference type="Rhea" id="RHEA:32235"/>
        <dbReference type="ChEBI" id="CHEBI:15378"/>
        <dbReference type="ChEBI" id="CHEBI:43474"/>
        <dbReference type="ChEBI" id="CHEBI:57783"/>
        <dbReference type="ChEBI" id="CHEBI:64076"/>
        <dbReference type="ChEBI" id="CHEBI:456215"/>
        <dbReference type="ChEBI" id="CHEBI:456216"/>
        <dbReference type="EC" id="4.2.1.136"/>
    </reaction>
</comment>
<dbReference type="InterPro" id="IPR029056">
    <property type="entry name" value="Ribokinase-like"/>
</dbReference>
<evidence type="ECO:0000256" key="2">
    <source>
        <dbReference type="ARBA" id="ARBA00022840"/>
    </source>
</evidence>
<keyword evidence="4 6" id="KW-0520">NAD</keyword>
<feature type="binding site" evidence="6">
    <location>
        <position position="236"/>
    </location>
    <ligand>
        <name>(6S)-NADPHX</name>
        <dbReference type="ChEBI" id="CHEBI:64076"/>
    </ligand>
</feature>
<evidence type="ECO:0000256" key="4">
    <source>
        <dbReference type="ARBA" id="ARBA00023027"/>
    </source>
</evidence>
<dbReference type="GO" id="GO:0052855">
    <property type="term" value="F:ADP-dependent NAD(P)H-hydrate dehydratase activity"/>
    <property type="evidence" value="ECO:0007669"/>
    <property type="project" value="UniProtKB-UniRule"/>
</dbReference>
<dbReference type="Proteomes" id="UP000054314">
    <property type="component" value="Unassembled WGS sequence"/>
</dbReference>
<evidence type="ECO:0000259" key="7">
    <source>
        <dbReference type="PROSITE" id="PS51383"/>
    </source>
</evidence>
<dbReference type="Gene3D" id="3.40.1190.20">
    <property type="match status" value="1"/>
</dbReference>
<dbReference type="GO" id="GO:0110051">
    <property type="term" value="P:metabolite repair"/>
    <property type="evidence" value="ECO:0007669"/>
    <property type="project" value="TreeGrafter"/>
</dbReference>
<evidence type="ECO:0000256" key="5">
    <source>
        <dbReference type="ARBA" id="ARBA00023239"/>
    </source>
</evidence>
<accession>A0A0A0BYH0</accession>
<evidence type="ECO:0000256" key="6">
    <source>
        <dbReference type="HAMAP-Rule" id="MF_01965"/>
    </source>
</evidence>
<dbReference type="GO" id="GO:0052856">
    <property type="term" value="F:NAD(P)HX epimerase activity"/>
    <property type="evidence" value="ECO:0007669"/>
    <property type="project" value="TreeGrafter"/>
</dbReference>
<keyword evidence="3 6" id="KW-0521">NADP</keyword>
<comment type="subunit">
    <text evidence="6">Homotetramer.</text>
</comment>
<keyword evidence="5 6" id="KW-0456">Lyase</keyword>
<comment type="similarity">
    <text evidence="6">Belongs to the NnrD/CARKD family.</text>
</comment>
<name>A0A0A0BYH0_9CELL</name>
<dbReference type="InterPro" id="IPR017953">
    <property type="entry name" value="Carbohydrate_kinase_pred_CS"/>
</dbReference>
<evidence type="ECO:0000256" key="1">
    <source>
        <dbReference type="ARBA" id="ARBA00022741"/>
    </source>
</evidence>
<dbReference type="PROSITE" id="PS51383">
    <property type="entry name" value="YJEF_C_3"/>
    <property type="match status" value="1"/>
</dbReference>
<dbReference type="Pfam" id="PF01256">
    <property type="entry name" value="Carb_kinase"/>
    <property type="match status" value="1"/>
</dbReference>
<feature type="binding site" evidence="6">
    <location>
        <begin position="202"/>
        <end position="206"/>
    </location>
    <ligand>
        <name>AMP</name>
        <dbReference type="ChEBI" id="CHEBI:456215"/>
    </ligand>
</feature>
<sequence>MQVVDLALAAELAAQGRAPTATRLEDLDVRRVWPVPDAPAHKYTRGVVGVVAGSVPYPGAAVLTVAGATATGCGMVRYVGPAHVREQVVAAHPEVVAGGSTQVRVQAWVVGPGVQDEDQSARVREVLQAAAAQDVPVVVDAGALDDVPDRVPATVVLTPHAGELARFLSARGVPVERSQVEAEPVRWAREAHVRSGATVLLKGAVTLVVGAGDESCAPVLAQGPAPAWLATAGAGDVLAGVLGALLAGVGARSDQPWSPGVIMRAVAAGVHVHGLAAAHANPGGPVTSPAVAHALPGVVARLLRPTGPRGRES</sequence>
<feature type="binding site" evidence="6">
    <location>
        <position position="160"/>
    </location>
    <ligand>
        <name>(6S)-NADPHX</name>
        <dbReference type="ChEBI" id="CHEBI:64076"/>
    </ligand>
</feature>
<dbReference type="PANTHER" id="PTHR12592:SF0">
    <property type="entry name" value="ATP-DEPENDENT (S)-NAD(P)H-HYDRATE DEHYDRATASE"/>
    <property type="match status" value="1"/>
</dbReference>
<dbReference type="GO" id="GO:0016301">
    <property type="term" value="F:kinase activity"/>
    <property type="evidence" value="ECO:0007669"/>
    <property type="project" value="UniProtKB-KW"/>
</dbReference>
<feature type="binding site" evidence="6">
    <location>
        <position position="60"/>
    </location>
    <ligand>
        <name>(6S)-NADPHX</name>
        <dbReference type="ChEBI" id="CHEBI:64076"/>
    </ligand>
</feature>
<dbReference type="AlphaFoldDB" id="A0A0A0BYH0"/>
<organism evidence="8 9">
    <name type="scientific">Cellulomonas bogoriensis 69B4 = DSM 16987</name>
    <dbReference type="NCBI Taxonomy" id="1386082"/>
    <lineage>
        <taxon>Bacteria</taxon>
        <taxon>Bacillati</taxon>
        <taxon>Actinomycetota</taxon>
        <taxon>Actinomycetes</taxon>
        <taxon>Micrococcales</taxon>
        <taxon>Cellulomonadaceae</taxon>
        <taxon>Cellulomonas</taxon>
    </lineage>
</organism>
<dbReference type="CDD" id="cd01171">
    <property type="entry name" value="YXKO-related"/>
    <property type="match status" value="1"/>
</dbReference>
<dbReference type="SUPFAM" id="SSF53613">
    <property type="entry name" value="Ribokinase-like"/>
    <property type="match status" value="1"/>
</dbReference>
<evidence type="ECO:0000256" key="3">
    <source>
        <dbReference type="ARBA" id="ARBA00022857"/>
    </source>
</evidence>
<dbReference type="PANTHER" id="PTHR12592">
    <property type="entry name" value="ATP-DEPENDENT (S)-NAD(P)H-HYDRATE DEHYDRATASE FAMILY MEMBER"/>
    <property type="match status" value="1"/>
</dbReference>
<gene>
    <name evidence="6" type="primary">nnrD</name>
    <name evidence="8" type="ORF">N869_00050</name>
</gene>
<evidence type="ECO:0000313" key="9">
    <source>
        <dbReference type="Proteomes" id="UP000054314"/>
    </source>
</evidence>
<evidence type="ECO:0000313" key="8">
    <source>
        <dbReference type="EMBL" id="KGM12707.1"/>
    </source>
</evidence>
<comment type="catalytic activity">
    <reaction evidence="6">
        <text>(6S)-NADHX + ADP = AMP + phosphate + NADH + H(+)</text>
        <dbReference type="Rhea" id="RHEA:32223"/>
        <dbReference type="ChEBI" id="CHEBI:15378"/>
        <dbReference type="ChEBI" id="CHEBI:43474"/>
        <dbReference type="ChEBI" id="CHEBI:57945"/>
        <dbReference type="ChEBI" id="CHEBI:64074"/>
        <dbReference type="ChEBI" id="CHEBI:456215"/>
        <dbReference type="ChEBI" id="CHEBI:456216"/>
        <dbReference type="EC" id="4.2.1.136"/>
    </reaction>
</comment>
<dbReference type="InterPro" id="IPR000631">
    <property type="entry name" value="CARKD"/>
</dbReference>
<keyword evidence="2 6" id="KW-0067">ATP-binding</keyword>
<dbReference type="EC" id="4.2.1.136" evidence="6"/>